<sequence length="299" mass="33954">MSAKVLIFHAEMQACTACDDVGHYTQDCPLIHEITETRNDQVNMFHQKPSSFPYNQSHHQGNSSGRNNSNNYSGRPYYQGSNSNQNQGGASFTPNHQPFQQNTPYVPPQNRKPSSDDGIQTLLQSNKQLMQQFIQMNQQSMSRIKTSIAQLASGLSTRDKGMFPSQTQPNLKDQTESLHRDQANAVITLRSGKTVENKVWTPYDKSCESLNPSTEKVEEGGKAICEETPFIEEETGQVSLSHMELIYQICANTGMYSSKDELREKDVELSNTRVPHREVTILENNSWRLQIYVHSRHRL</sequence>
<keyword evidence="1" id="KW-0862">Zinc</keyword>
<feature type="domain" description="CCHC-type" evidence="3">
    <location>
        <begin position="15"/>
        <end position="29"/>
    </location>
</feature>
<accession>A0A7J7NV79</accession>
<evidence type="ECO:0000256" key="2">
    <source>
        <dbReference type="SAM" id="MobiDB-lite"/>
    </source>
</evidence>
<dbReference type="PROSITE" id="PS50158">
    <property type="entry name" value="ZF_CCHC"/>
    <property type="match status" value="1"/>
</dbReference>
<dbReference type="GO" id="GO:0003676">
    <property type="term" value="F:nucleic acid binding"/>
    <property type="evidence" value="ECO:0007669"/>
    <property type="project" value="InterPro"/>
</dbReference>
<name>A0A7J7NV79_9MAGN</name>
<dbReference type="InterPro" id="IPR001878">
    <property type="entry name" value="Znf_CCHC"/>
</dbReference>
<protein>
    <recommendedName>
        <fullName evidence="3">CCHC-type domain-containing protein</fullName>
    </recommendedName>
</protein>
<feature type="region of interest" description="Disordered" evidence="2">
    <location>
        <begin position="46"/>
        <end position="119"/>
    </location>
</feature>
<dbReference type="EMBL" id="JACGCM010000560">
    <property type="protein sequence ID" value="KAF6170864.1"/>
    <property type="molecule type" value="Genomic_DNA"/>
</dbReference>
<keyword evidence="1" id="KW-0863">Zinc-finger</keyword>
<dbReference type="AlphaFoldDB" id="A0A7J7NV79"/>
<comment type="caution">
    <text evidence="4">The sequence shown here is derived from an EMBL/GenBank/DDBJ whole genome shotgun (WGS) entry which is preliminary data.</text>
</comment>
<gene>
    <name evidence="4" type="ORF">GIB67_015816</name>
</gene>
<dbReference type="Proteomes" id="UP000541444">
    <property type="component" value="Unassembled WGS sequence"/>
</dbReference>
<proteinExistence type="predicted"/>
<evidence type="ECO:0000259" key="3">
    <source>
        <dbReference type="PROSITE" id="PS50158"/>
    </source>
</evidence>
<reference evidence="4 5" key="1">
    <citation type="journal article" date="2020" name="IScience">
        <title>Genome Sequencing of the Endangered Kingdonia uniflora (Circaeasteraceae, Ranunculales) Reveals Potential Mechanisms of Evolutionary Specialization.</title>
        <authorList>
            <person name="Sun Y."/>
            <person name="Deng T."/>
            <person name="Zhang A."/>
            <person name="Moore M.J."/>
            <person name="Landis J.B."/>
            <person name="Lin N."/>
            <person name="Zhang H."/>
            <person name="Zhang X."/>
            <person name="Huang J."/>
            <person name="Zhang X."/>
            <person name="Sun H."/>
            <person name="Wang H."/>
        </authorList>
    </citation>
    <scope>NUCLEOTIDE SEQUENCE [LARGE SCALE GENOMIC DNA]</scope>
    <source>
        <strain evidence="4">TB1705</strain>
        <tissue evidence="4">Leaf</tissue>
    </source>
</reference>
<evidence type="ECO:0000256" key="1">
    <source>
        <dbReference type="PROSITE-ProRule" id="PRU00047"/>
    </source>
</evidence>
<feature type="compositionally biased region" description="Low complexity" evidence="2">
    <location>
        <begin position="61"/>
        <end position="78"/>
    </location>
</feature>
<feature type="region of interest" description="Disordered" evidence="2">
    <location>
        <begin position="157"/>
        <end position="177"/>
    </location>
</feature>
<dbReference type="GO" id="GO:0008270">
    <property type="term" value="F:zinc ion binding"/>
    <property type="evidence" value="ECO:0007669"/>
    <property type="project" value="UniProtKB-KW"/>
</dbReference>
<organism evidence="4 5">
    <name type="scientific">Kingdonia uniflora</name>
    <dbReference type="NCBI Taxonomy" id="39325"/>
    <lineage>
        <taxon>Eukaryota</taxon>
        <taxon>Viridiplantae</taxon>
        <taxon>Streptophyta</taxon>
        <taxon>Embryophyta</taxon>
        <taxon>Tracheophyta</taxon>
        <taxon>Spermatophyta</taxon>
        <taxon>Magnoliopsida</taxon>
        <taxon>Ranunculales</taxon>
        <taxon>Circaeasteraceae</taxon>
        <taxon>Kingdonia</taxon>
    </lineage>
</organism>
<evidence type="ECO:0000313" key="4">
    <source>
        <dbReference type="EMBL" id="KAF6170864.1"/>
    </source>
</evidence>
<feature type="compositionally biased region" description="Polar residues" evidence="2">
    <location>
        <begin position="46"/>
        <end position="60"/>
    </location>
</feature>
<evidence type="ECO:0000313" key="5">
    <source>
        <dbReference type="Proteomes" id="UP000541444"/>
    </source>
</evidence>
<keyword evidence="1" id="KW-0479">Metal-binding</keyword>
<keyword evidence="5" id="KW-1185">Reference proteome</keyword>
<feature type="compositionally biased region" description="Polar residues" evidence="2">
    <location>
        <begin position="79"/>
        <end position="104"/>
    </location>
</feature>